<evidence type="ECO:0000313" key="5">
    <source>
        <dbReference type="Proteomes" id="UP000694845"/>
    </source>
</evidence>
<dbReference type="InterPro" id="IPR036259">
    <property type="entry name" value="MFS_trans_sf"/>
</dbReference>
<dbReference type="SUPFAM" id="SSF103473">
    <property type="entry name" value="MFS general substrate transporter"/>
    <property type="match status" value="1"/>
</dbReference>
<feature type="transmembrane region" description="Helical" evidence="3">
    <location>
        <begin position="112"/>
        <end position="133"/>
    </location>
</feature>
<keyword evidence="5" id="KW-1185">Reference proteome</keyword>
<dbReference type="Pfam" id="PF07690">
    <property type="entry name" value="MFS_1"/>
    <property type="match status" value="1"/>
</dbReference>
<reference evidence="6 7" key="1">
    <citation type="submission" date="2025-04" db="UniProtKB">
        <authorList>
            <consortium name="RefSeq"/>
        </authorList>
    </citation>
    <scope>IDENTIFICATION</scope>
</reference>
<evidence type="ECO:0000256" key="1">
    <source>
        <dbReference type="ARBA" id="ARBA00004141"/>
    </source>
</evidence>
<feature type="compositionally biased region" description="Basic and acidic residues" evidence="2">
    <location>
        <begin position="231"/>
        <end position="244"/>
    </location>
</feature>
<feature type="transmembrane region" description="Helical" evidence="3">
    <location>
        <begin position="396"/>
        <end position="419"/>
    </location>
</feature>
<dbReference type="InterPro" id="IPR020846">
    <property type="entry name" value="MFS_dom"/>
</dbReference>
<keyword evidence="3" id="KW-1133">Transmembrane helix</keyword>
<dbReference type="AlphaFoldDB" id="A0A8B7ZEZ0"/>
<sequence length="468" mass="50292">MACCHLRCWWWRWVVTLAAFNMIFLSLGPQYNYSILYVSLQAEFHSGSAITGWIGSLATALSCLCSPLTVLLERKLSRRAVVSLGLVLFCAGLLTTSFVPAIGYAYLTFSVLAGVGTNLMMHSSSALVLEWFARKNFSRASAFISLGATCGMLVFSPVITASITHHGWRNALRILSGGILAAGLASSVFLTNPPTEDYAAAPDESPERKQELESMAPMKTDPEGGTNETDGGERRSKGHEANRKEETYIEVGGNTIAYPGILVLIKSTEVWLWSVSLVLAFIGWMFFNINFASFMEGLDFNSQQISSCIMVFASGEIVGKTLIGVVGDHLPFTHVYCLLVSYGFGTVFVGLLAIAKSYAAVVAVTFGSGFIRACLYGPLLTACAQLFQETFGADTIMTLGFVPPGVGILMSAPLSGALYDTTGDYVVGIVVIVAMFVCASATFVAILVRRRCRSRGGCGSTETQPVQL</sequence>
<evidence type="ECO:0000256" key="2">
    <source>
        <dbReference type="SAM" id="MobiDB-lite"/>
    </source>
</evidence>
<dbReference type="OrthoDB" id="6509908at2759"/>
<feature type="transmembrane region" description="Helical" evidence="3">
    <location>
        <begin position="361"/>
        <end position="384"/>
    </location>
</feature>
<feature type="transmembrane region" description="Helical" evidence="3">
    <location>
        <begin position="335"/>
        <end position="355"/>
    </location>
</feature>
<feature type="transmembrane region" description="Helical" evidence="3">
    <location>
        <begin position="270"/>
        <end position="292"/>
    </location>
</feature>
<protein>
    <submittedName>
        <fullName evidence="6 7">Monocarboxylate transporter 13-like</fullName>
    </submittedName>
</protein>
<feature type="transmembrane region" description="Helical" evidence="3">
    <location>
        <begin position="425"/>
        <end position="448"/>
    </location>
</feature>
<feature type="transmembrane region" description="Helical" evidence="3">
    <location>
        <begin position="140"/>
        <end position="159"/>
    </location>
</feature>
<dbReference type="OMA" id="TASITHH"/>
<dbReference type="GeneID" id="110985229"/>
<evidence type="ECO:0000259" key="4">
    <source>
        <dbReference type="PROSITE" id="PS50850"/>
    </source>
</evidence>
<proteinExistence type="predicted"/>
<feature type="transmembrane region" description="Helical" evidence="3">
    <location>
        <begin position="84"/>
        <end position="106"/>
    </location>
</feature>
<dbReference type="GO" id="GO:0008028">
    <property type="term" value="F:monocarboxylic acid transmembrane transporter activity"/>
    <property type="evidence" value="ECO:0007669"/>
    <property type="project" value="TreeGrafter"/>
</dbReference>
<feature type="transmembrane region" description="Helical" evidence="3">
    <location>
        <begin position="304"/>
        <end position="323"/>
    </location>
</feature>
<feature type="domain" description="Major facilitator superfamily (MFS) profile" evidence="4">
    <location>
        <begin position="14"/>
        <end position="453"/>
    </location>
</feature>
<accession>A0A8B7ZEZ0</accession>
<evidence type="ECO:0000256" key="3">
    <source>
        <dbReference type="SAM" id="Phobius"/>
    </source>
</evidence>
<feature type="transmembrane region" description="Helical" evidence="3">
    <location>
        <begin position="9"/>
        <end position="30"/>
    </location>
</feature>
<keyword evidence="3" id="KW-0472">Membrane</keyword>
<evidence type="ECO:0000313" key="6">
    <source>
        <dbReference type="RefSeq" id="XP_022101790.1"/>
    </source>
</evidence>
<feature type="transmembrane region" description="Helical" evidence="3">
    <location>
        <begin position="50"/>
        <end position="72"/>
    </location>
</feature>
<dbReference type="RefSeq" id="XP_022101790.1">
    <property type="nucleotide sequence ID" value="XM_022246098.1"/>
</dbReference>
<dbReference type="InterPro" id="IPR050327">
    <property type="entry name" value="Proton-linked_MCT"/>
</dbReference>
<gene>
    <name evidence="6 7" type="primary">LOC110985229</name>
</gene>
<dbReference type="Proteomes" id="UP000694845">
    <property type="component" value="Unplaced"/>
</dbReference>
<keyword evidence="3" id="KW-0812">Transmembrane</keyword>
<name>A0A8B7ZEZ0_ACAPL</name>
<feature type="region of interest" description="Disordered" evidence="2">
    <location>
        <begin position="196"/>
        <end position="244"/>
    </location>
</feature>
<dbReference type="InterPro" id="IPR011701">
    <property type="entry name" value="MFS"/>
</dbReference>
<dbReference type="PROSITE" id="PS50850">
    <property type="entry name" value="MFS"/>
    <property type="match status" value="1"/>
</dbReference>
<dbReference type="Gene3D" id="1.20.1250.20">
    <property type="entry name" value="MFS general substrate transporter like domains"/>
    <property type="match status" value="2"/>
</dbReference>
<evidence type="ECO:0000313" key="7">
    <source>
        <dbReference type="RefSeq" id="XP_022101791.1"/>
    </source>
</evidence>
<dbReference type="PANTHER" id="PTHR11360:SF172">
    <property type="entry name" value="MAJOR FACILITATOR SUPERFAMILY (MFS) PROFILE DOMAIN-CONTAINING PROTEIN"/>
    <property type="match status" value="1"/>
</dbReference>
<dbReference type="RefSeq" id="XP_022101791.1">
    <property type="nucleotide sequence ID" value="XM_022246099.1"/>
</dbReference>
<organism evidence="5 7">
    <name type="scientific">Acanthaster planci</name>
    <name type="common">Crown-of-thorns starfish</name>
    <dbReference type="NCBI Taxonomy" id="133434"/>
    <lineage>
        <taxon>Eukaryota</taxon>
        <taxon>Metazoa</taxon>
        <taxon>Echinodermata</taxon>
        <taxon>Eleutherozoa</taxon>
        <taxon>Asterozoa</taxon>
        <taxon>Asteroidea</taxon>
        <taxon>Valvatacea</taxon>
        <taxon>Valvatida</taxon>
        <taxon>Acanthasteridae</taxon>
        <taxon>Acanthaster</taxon>
    </lineage>
</organism>
<dbReference type="PANTHER" id="PTHR11360">
    <property type="entry name" value="MONOCARBOXYLATE TRANSPORTER"/>
    <property type="match status" value="1"/>
</dbReference>
<comment type="subcellular location">
    <subcellularLocation>
        <location evidence="1">Membrane</location>
        <topology evidence="1">Multi-pass membrane protein</topology>
    </subcellularLocation>
</comment>
<dbReference type="GO" id="GO:0016020">
    <property type="term" value="C:membrane"/>
    <property type="evidence" value="ECO:0007669"/>
    <property type="project" value="UniProtKB-SubCell"/>
</dbReference>
<dbReference type="KEGG" id="aplc:110985229"/>